<gene>
    <name evidence="1" type="ORF">BCR36DRAFT_415805</name>
</gene>
<comment type="caution">
    <text evidence="1">The sequence shown here is derived from an EMBL/GenBank/DDBJ whole genome shotgun (WGS) entry which is preliminary data.</text>
</comment>
<name>A0A1Y1UXG6_9FUNG</name>
<organism evidence="1 2">
    <name type="scientific">Piromyces finnis</name>
    <dbReference type="NCBI Taxonomy" id="1754191"/>
    <lineage>
        <taxon>Eukaryota</taxon>
        <taxon>Fungi</taxon>
        <taxon>Fungi incertae sedis</taxon>
        <taxon>Chytridiomycota</taxon>
        <taxon>Chytridiomycota incertae sedis</taxon>
        <taxon>Neocallimastigomycetes</taxon>
        <taxon>Neocallimastigales</taxon>
        <taxon>Neocallimastigaceae</taxon>
        <taxon>Piromyces</taxon>
    </lineage>
</organism>
<accession>A0A1Y1UXG6</accession>
<protein>
    <submittedName>
        <fullName evidence="1">Uncharacterized protein</fullName>
    </submittedName>
</protein>
<dbReference type="OrthoDB" id="1884773at2759"/>
<sequence>MDMKTHTVEWSYEPVKRLTLLRNKESTYMDKIIVSNTFSTYDRLYSITEKDKFAYLSNDFGLQLIDKGFFYNVYEMSINETAFMINEDVIVNNVNNMKLEYDSIINLLLLSNSIDNYIWKYHGYIAYDQLKSNNNVCNNYDLIYTIKYKNENGNIITNNNINSDIKLVLKSSRGEYKWCNIYIYNRPLYASKLYINDSFTKGEILYCNNYSLIILDSKLIYRDHVKLTEEVVYEIPNVNLVELVITDRNLVLISDNKVQCELANRLSNRNINTFLSCNFNDNSVYWDDSNGKVLWKYPKNELSTNTKANAVWLYIRYYDKYLYAEPYEPITYEDCKNKEKYKWYFENIDIDGNCDNNTIMKYIKTSKFIKSNDKCISGIDNNNDPDSQYYVKLISCDRHNEKQLWELISDIEDIN</sequence>
<proteinExistence type="predicted"/>
<reference evidence="1 2" key="2">
    <citation type="submission" date="2016-08" db="EMBL/GenBank/DDBJ databases">
        <title>Pervasive Adenine N6-methylation of Active Genes in Fungi.</title>
        <authorList>
            <consortium name="DOE Joint Genome Institute"/>
            <person name="Mondo S.J."/>
            <person name="Dannebaum R.O."/>
            <person name="Kuo R.C."/>
            <person name="Labutti K."/>
            <person name="Haridas S."/>
            <person name="Kuo A."/>
            <person name="Salamov A."/>
            <person name="Ahrendt S.R."/>
            <person name="Lipzen A."/>
            <person name="Sullivan W."/>
            <person name="Andreopoulos W.B."/>
            <person name="Clum A."/>
            <person name="Lindquist E."/>
            <person name="Daum C."/>
            <person name="Ramamoorthy G.K."/>
            <person name="Gryganskyi A."/>
            <person name="Culley D."/>
            <person name="Magnuson J.K."/>
            <person name="James T.Y."/>
            <person name="O'Malley M.A."/>
            <person name="Stajich J.E."/>
            <person name="Spatafora J.W."/>
            <person name="Visel A."/>
            <person name="Grigoriev I.V."/>
        </authorList>
    </citation>
    <scope>NUCLEOTIDE SEQUENCE [LARGE SCALE GENOMIC DNA]</scope>
    <source>
        <strain evidence="2">finn</strain>
    </source>
</reference>
<dbReference type="Proteomes" id="UP000193719">
    <property type="component" value="Unassembled WGS sequence"/>
</dbReference>
<keyword evidence="2" id="KW-1185">Reference proteome</keyword>
<dbReference type="AlphaFoldDB" id="A0A1Y1UXG6"/>
<reference evidence="1 2" key="1">
    <citation type="submission" date="2016-08" db="EMBL/GenBank/DDBJ databases">
        <title>Genomes of anaerobic fungi encode conserved fungal cellulosomes for biomass hydrolysis.</title>
        <authorList>
            <consortium name="DOE Joint Genome Institute"/>
            <person name="Haitjema C.H."/>
            <person name="Gilmore S.P."/>
            <person name="Henske J.K."/>
            <person name="Solomon K.V."/>
            <person name="De Groot R."/>
            <person name="Kuo A."/>
            <person name="Mondo S.J."/>
            <person name="Salamov A.A."/>
            <person name="Labutti K."/>
            <person name="Zhao Z."/>
            <person name="Chiniquy J."/>
            <person name="Barry K."/>
            <person name="Brewer H.M."/>
            <person name="Purvine S.O."/>
            <person name="Wright A.T."/>
            <person name="Boxma B."/>
            <person name="Van Alen T."/>
            <person name="Hackstein J.H."/>
            <person name="Baker S.E."/>
            <person name="Grigoriev I.V."/>
            <person name="O'Malley M.A."/>
        </authorList>
    </citation>
    <scope>NUCLEOTIDE SEQUENCE [LARGE SCALE GENOMIC DNA]</scope>
    <source>
        <strain evidence="2">finn</strain>
    </source>
</reference>
<evidence type="ECO:0000313" key="2">
    <source>
        <dbReference type="Proteomes" id="UP000193719"/>
    </source>
</evidence>
<dbReference type="EMBL" id="MCFH01000057">
    <property type="protein sequence ID" value="ORX42952.1"/>
    <property type="molecule type" value="Genomic_DNA"/>
</dbReference>
<dbReference type="PROSITE" id="PS50231">
    <property type="entry name" value="RICIN_B_LECTIN"/>
    <property type="match status" value="1"/>
</dbReference>
<evidence type="ECO:0000313" key="1">
    <source>
        <dbReference type="EMBL" id="ORX42952.1"/>
    </source>
</evidence>